<gene>
    <name evidence="10" type="ORF">SAMN04488507_104915</name>
    <name evidence="9" type="ORF">TFLO_2709</name>
</gene>
<comment type="catalytic activity">
    <reaction evidence="6 7">
        <text>alpha-D-glucose 1-phosphate + UTP + H(+) = UDP-alpha-D-glucose + diphosphate</text>
        <dbReference type="Rhea" id="RHEA:19889"/>
        <dbReference type="ChEBI" id="CHEBI:15378"/>
        <dbReference type="ChEBI" id="CHEBI:33019"/>
        <dbReference type="ChEBI" id="CHEBI:46398"/>
        <dbReference type="ChEBI" id="CHEBI:58601"/>
        <dbReference type="ChEBI" id="CHEBI:58885"/>
        <dbReference type="EC" id="2.7.7.9"/>
    </reaction>
</comment>
<keyword evidence="4 7" id="KW-0808">Transferase</keyword>
<evidence type="ECO:0000313" key="10">
    <source>
        <dbReference type="EMBL" id="SFI09590.1"/>
    </source>
</evidence>
<name>A0AB38BKN2_9LACT</name>
<dbReference type="Proteomes" id="UP000195947">
    <property type="component" value="Unassembled WGS sequence"/>
</dbReference>
<organism evidence="10 12">
    <name type="scientific">Trichococcus flocculiformis</name>
    <dbReference type="NCBI Taxonomy" id="82803"/>
    <lineage>
        <taxon>Bacteria</taxon>
        <taxon>Bacillati</taxon>
        <taxon>Bacillota</taxon>
        <taxon>Bacilli</taxon>
        <taxon>Lactobacillales</taxon>
        <taxon>Carnobacteriaceae</taxon>
        <taxon>Trichococcus</taxon>
    </lineage>
</organism>
<reference evidence="10 12" key="2">
    <citation type="submission" date="2016-10" db="EMBL/GenBank/DDBJ databases">
        <authorList>
            <person name="Varghese N."/>
            <person name="Submissions S."/>
        </authorList>
    </citation>
    <scope>NUCLEOTIDE SEQUENCE [LARGE SCALE GENOMIC DNA]</scope>
    <source>
        <strain evidence="10 12">DSM 2094</strain>
    </source>
</reference>
<accession>A0AB38BKN2</accession>
<dbReference type="EC" id="2.7.7.9" evidence="3 7"/>
<dbReference type="SUPFAM" id="SSF53448">
    <property type="entry name" value="Nucleotide-diphospho-sugar transferases"/>
    <property type="match status" value="1"/>
</dbReference>
<dbReference type="Gene3D" id="3.90.550.10">
    <property type="entry name" value="Spore Coat Polysaccharide Biosynthesis Protein SpsA, Chain A"/>
    <property type="match status" value="1"/>
</dbReference>
<dbReference type="Proteomes" id="UP000199686">
    <property type="component" value="Unassembled WGS sequence"/>
</dbReference>
<dbReference type="AlphaFoldDB" id="A0AB38BKN2"/>
<dbReference type="Pfam" id="PF00483">
    <property type="entry name" value="NTP_transferase"/>
    <property type="match status" value="1"/>
</dbReference>
<evidence type="ECO:0000256" key="4">
    <source>
        <dbReference type="ARBA" id="ARBA00022679"/>
    </source>
</evidence>
<evidence type="ECO:0000259" key="8">
    <source>
        <dbReference type="Pfam" id="PF00483"/>
    </source>
</evidence>
<dbReference type="InterPro" id="IPR005835">
    <property type="entry name" value="NTP_transferase_dom"/>
</dbReference>
<dbReference type="PANTHER" id="PTHR43197">
    <property type="entry name" value="UTP--GLUCOSE-1-PHOSPHATE URIDYLYLTRANSFERASE"/>
    <property type="match status" value="1"/>
</dbReference>
<dbReference type="InterPro" id="IPR005771">
    <property type="entry name" value="GalU_uridylyltTrfase_bac/arc"/>
</dbReference>
<dbReference type="EMBL" id="FOQC01000049">
    <property type="protein sequence ID" value="SFI09590.1"/>
    <property type="molecule type" value="Genomic_DNA"/>
</dbReference>
<dbReference type="RefSeq" id="WP_086990503.1">
    <property type="nucleotide sequence ID" value="NZ_FJMZ01000045.1"/>
</dbReference>
<comment type="similarity">
    <text evidence="2 7">Belongs to the UDPGP type 2 family.</text>
</comment>
<evidence type="ECO:0000256" key="6">
    <source>
        <dbReference type="ARBA" id="ARBA00048128"/>
    </source>
</evidence>
<evidence type="ECO:0000313" key="11">
    <source>
        <dbReference type="Proteomes" id="UP000195947"/>
    </source>
</evidence>
<evidence type="ECO:0000256" key="5">
    <source>
        <dbReference type="ARBA" id="ARBA00022695"/>
    </source>
</evidence>
<keyword evidence="5 7" id="KW-0548">Nucleotidyltransferase</keyword>
<proteinExistence type="inferred from homology"/>
<comment type="caution">
    <text evidence="10">The sequence shown here is derived from an EMBL/GenBank/DDBJ whole genome shotgun (WGS) entry which is preliminary data.</text>
</comment>
<comment type="pathway">
    <text evidence="1">Carbohydrate metabolism; nucleotide-sugar metabolism.</text>
</comment>
<protein>
    <recommendedName>
        <fullName evidence="3 7">UTP--glucose-1-phosphate uridylyltransferase</fullName>
        <ecNumber evidence="3 7">2.7.7.9</ecNumber>
    </recommendedName>
    <alternativeName>
        <fullName evidence="7">UDP-glucose pyrophosphorylase</fullName>
    </alternativeName>
</protein>
<evidence type="ECO:0000256" key="1">
    <source>
        <dbReference type="ARBA" id="ARBA00005136"/>
    </source>
</evidence>
<keyword evidence="11" id="KW-1185">Reference proteome</keyword>
<evidence type="ECO:0000313" key="12">
    <source>
        <dbReference type="Proteomes" id="UP000199686"/>
    </source>
</evidence>
<dbReference type="PANTHER" id="PTHR43197:SF1">
    <property type="entry name" value="UTP--GLUCOSE-1-PHOSPHATE URIDYLYLTRANSFERASE"/>
    <property type="match status" value="1"/>
</dbReference>
<dbReference type="NCBIfam" id="TIGR01099">
    <property type="entry name" value="galU"/>
    <property type="match status" value="1"/>
</dbReference>
<evidence type="ECO:0000256" key="2">
    <source>
        <dbReference type="ARBA" id="ARBA00006890"/>
    </source>
</evidence>
<reference evidence="9 11" key="1">
    <citation type="submission" date="2016-02" db="EMBL/GenBank/DDBJ databases">
        <authorList>
            <person name="Strepis N."/>
        </authorList>
    </citation>
    <scope>NUCLEOTIDE SEQUENCE [LARGE SCALE GENOMIC DNA]</scope>
    <source>
        <strain evidence="9">Trichococcus flocculiformis</strain>
    </source>
</reference>
<evidence type="ECO:0000313" key="9">
    <source>
        <dbReference type="EMBL" id="CZR02123.1"/>
    </source>
</evidence>
<feature type="domain" description="Nucleotidyl transferase" evidence="8">
    <location>
        <begin position="6"/>
        <end position="264"/>
    </location>
</feature>
<dbReference type="InterPro" id="IPR029044">
    <property type="entry name" value="Nucleotide-diphossugar_trans"/>
</dbReference>
<evidence type="ECO:0000256" key="3">
    <source>
        <dbReference type="ARBA" id="ARBA00012415"/>
    </source>
</evidence>
<dbReference type="GO" id="GO:0006011">
    <property type="term" value="P:UDP-alpha-D-glucose metabolic process"/>
    <property type="evidence" value="ECO:0007669"/>
    <property type="project" value="InterPro"/>
</dbReference>
<dbReference type="EMBL" id="FJMZ01000045">
    <property type="protein sequence ID" value="CZR02123.1"/>
    <property type="molecule type" value="Genomic_DNA"/>
</dbReference>
<evidence type="ECO:0000256" key="7">
    <source>
        <dbReference type="RuleBase" id="RU361259"/>
    </source>
</evidence>
<sequence length="292" mass="32576">MQKIRKAVIPAAGLGTRFLPATKAMAKEMMPIVDTPSIQYVVEEAIASGIEEIIIVSGKGKSSIEDHFDVNFTLEENLRKNGKNEMLTILQKTNIPSIHYVRQPYPKGLGDAILQAAPFVGDEPFVVLLGDDIMPNDIPLTKLLMDTYEKTEGGVVATMRIPNNLVNRYGIIDIQDQVLEHVYSVDHFIEKPNLEDAPSNLAIIGRYLLTPEIFDVLRSQKPDSGNEVQLTDAIEALNQIHPLTAFEYTGKRYDVGDKYGLLIANIEFGLKKPETAKKMHDYIIALSKELKK</sequence>
<dbReference type="CDD" id="cd02541">
    <property type="entry name" value="UGPase_prokaryotic"/>
    <property type="match status" value="1"/>
</dbReference>
<dbReference type="GO" id="GO:0003983">
    <property type="term" value="F:UTP:glucose-1-phosphate uridylyltransferase activity"/>
    <property type="evidence" value="ECO:0007669"/>
    <property type="project" value="UniProtKB-EC"/>
</dbReference>